<dbReference type="WBParaSite" id="HPBE_0001275601-mRNA-1">
    <property type="protein sequence ID" value="HPBE_0001275601-mRNA-1"/>
    <property type="gene ID" value="HPBE_0001275601"/>
</dbReference>
<keyword evidence="4" id="KW-1185">Reference proteome</keyword>
<sequence length="188" mass="22123">MIWRRVLELALLVATVASATQKADELECMFLGYPDLEYDGFDRTEVLTEKNFNKTVFAEDAKSVVFFNDVEEDDPELDQYECFMQLSAQIMTKRGYNFFTVNTTKEIKLRKQEGRSSSWINRQAHMFSFIRRTSRLDEKPRFSNIFGFECSKIFSPFEYSKFSRKQKLFDHSKSAIRMPKENLCNGAF</sequence>
<protein>
    <recommendedName>
        <fullName evidence="1">Calsequestrin</fullName>
    </recommendedName>
</protein>
<proteinExistence type="inferred from homology"/>
<dbReference type="GO" id="GO:0005509">
    <property type="term" value="F:calcium ion binding"/>
    <property type="evidence" value="ECO:0007669"/>
    <property type="project" value="InterPro"/>
</dbReference>
<dbReference type="InterPro" id="IPR001393">
    <property type="entry name" value="Calsequestrin"/>
</dbReference>
<evidence type="ECO:0000256" key="1">
    <source>
        <dbReference type="RuleBase" id="RU000648"/>
    </source>
</evidence>
<reference evidence="5" key="2">
    <citation type="submission" date="2019-09" db="UniProtKB">
        <authorList>
            <consortium name="WormBaseParasite"/>
        </authorList>
    </citation>
    <scope>IDENTIFICATION</scope>
</reference>
<name>A0A183FWF1_HELPZ</name>
<feature type="signal peptide" evidence="2">
    <location>
        <begin position="1"/>
        <end position="19"/>
    </location>
</feature>
<comment type="function">
    <text evidence="1">Calsequestrin is a high-capacity, moderate affinity, calcium-binding protein and thus acts as an internal calcium store in muscle.</text>
</comment>
<evidence type="ECO:0000313" key="3">
    <source>
        <dbReference type="EMBL" id="VDO93479.1"/>
    </source>
</evidence>
<dbReference type="AlphaFoldDB" id="A0A183FWF1"/>
<dbReference type="EMBL" id="UZAH01027625">
    <property type="protein sequence ID" value="VDO93479.1"/>
    <property type="molecule type" value="Genomic_DNA"/>
</dbReference>
<dbReference type="PRINTS" id="PR00312">
    <property type="entry name" value="CALSEQUESTRN"/>
</dbReference>
<evidence type="ECO:0000313" key="4">
    <source>
        <dbReference type="Proteomes" id="UP000050761"/>
    </source>
</evidence>
<dbReference type="OrthoDB" id="10038131at2759"/>
<accession>A0A183FWF1</accession>
<dbReference type="Pfam" id="PF01216">
    <property type="entry name" value="Calsequestrin"/>
    <property type="match status" value="1"/>
</dbReference>
<reference evidence="3 4" key="1">
    <citation type="submission" date="2018-11" db="EMBL/GenBank/DDBJ databases">
        <authorList>
            <consortium name="Pathogen Informatics"/>
        </authorList>
    </citation>
    <scope>NUCLEOTIDE SEQUENCE [LARGE SCALE GENOMIC DNA]</scope>
</reference>
<organism evidence="4 5">
    <name type="scientific">Heligmosomoides polygyrus</name>
    <name type="common">Parasitic roundworm</name>
    <dbReference type="NCBI Taxonomy" id="6339"/>
    <lineage>
        <taxon>Eukaryota</taxon>
        <taxon>Metazoa</taxon>
        <taxon>Ecdysozoa</taxon>
        <taxon>Nematoda</taxon>
        <taxon>Chromadorea</taxon>
        <taxon>Rhabditida</taxon>
        <taxon>Rhabditina</taxon>
        <taxon>Rhabditomorpha</taxon>
        <taxon>Strongyloidea</taxon>
        <taxon>Heligmosomidae</taxon>
        <taxon>Heligmosomoides</taxon>
    </lineage>
</organism>
<comment type="similarity">
    <text evidence="1">Belongs to the calsequestrin family.</text>
</comment>
<accession>A0A3P7ZSK9</accession>
<gene>
    <name evidence="3" type="ORF">HPBE_LOCUS12757</name>
</gene>
<dbReference type="Gene3D" id="3.40.30.10">
    <property type="entry name" value="Glutaredoxin"/>
    <property type="match status" value="1"/>
</dbReference>
<evidence type="ECO:0000313" key="5">
    <source>
        <dbReference type="WBParaSite" id="HPBE_0001275601-mRNA-1"/>
    </source>
</evidence>
<feature type="chain" id="PRO_5044551733" description="Calsequestrin" evidence="2">
    <location>
        <begin position="20"/>
        <end position="188"/>
    </location>
</feature>
<keyword evidence="1" id="KW-0106">Calcium</keyword>
<evidence type="ECO:0000256" key="2">
    <source>
        <dbReference type="SAM" id="SignalP"/>
    </source>
</evidence>
<dbReference type="Proteomes" id="UP000050761">
    <property type="component" value="Unassembled WGS sequence"/>
</dbReference>
<keyword evidence="2" id="KW-0732">Signal</keyword>